<dbReference type="AlphaFoldDB" id="A0A2P7B336"/>
<dbReference type="EMBL" id="PGGM01000015">
    <property type="protein sequence ID" value="PSH60866.1"/>
    <property type="molecule type" value="Genomic_DNA"/>
</dbReference>
<dbReference type="InterPro" id="IPR017946">
    <property type="entry name" value="PLC-like_Pdiesterase_TIM-brl"/>
</dbReference>
<dbReference type="RefSeq" id="WP_106666775.1">
    <property type="nucleotide sequence ID" value="NZ_PGGM01000015.1"/>
</dbReference>
<accession>A0A2P7B336</accession>
<feature type="domain" description="GP-PDE" evidence="1">
    <location>
        <begin position="15"/>
        <end position="242"/>
    </location>
</feature>
<proteinExistence type="predicted"/>
<dbReference type="Gene3D" id="3.20.20.190">
    <property type="entry name" value="Phosphatidylinositol (PI) phosphodiesterase"/>
    <property type="match status" value="1"/>
</dbReference>
<dbReference type="SUPFAM" id="SSF51695">
    <property type="entry name" value="PLC-like phosphodiesterases"/>
    <property type="match status" value="1"/>
</dbReference>
<reference evidence="3" key="1">
    <citation type="submission" date="2017-11" db="EMBL/GenBank/DDBJ databases">
        <authorList>
            <person name="Kuznetsova I."/>
            <person name="Sazanova A."/>
            <person name="Chirak E."/>
            <person name="Safronova V."/>
            <person name="Willems A."/>
        </authorList>
    </citation>
    <scope>NUCLEOTIDE SEQUENCE [LARGE SCALE GENOMIC DNA]</scope>
    <source>
        <strain evidence="3">CCBAU 03422</strain>
    </source>
</reference>
<evidence type="ECO:0000259" key="1">
    <source>
        <dbReference type="PROSITE" id="PS51704"/>
    </source>
</evidence>
<sequence length="251" mass="27108">MSHWNLSSYHSRGRPLVIGHRGTPIVVLENTRESFLRAMSGGADVVETDVHVTADGKAVCLHDDDLLRVAGVDVKIEKLTLAEAQTHFPALLLFSDFLDLTQNFPVIVDVKNATTADLDVFVPQVKAHGAIGRSLFSAYTPAIARLIKQRCADATIGTFFPEGGDCLEEAKQVGATWIRVLPKDYRPETIQGIHDQGFGTIAVAAPLSSFKTASDTKAFEHIAQLGIGSVITDTPELAAADFRKIAAAMDR</sequence>
<keyword evidence="3" id="KW-1185">Reference proteome</keyword>
<name>A0A2P7B336_9HYPH</name>
<gene>
    <name evidence="2" type="ORF">CU103_25205</name>
</gene>
<dbReference type="GO" id="GO:0006629">
    <property type="term" value="P:lipid metabolic process"/>
    <property type="evidence" value="ECO:0007669"/>
    <property type="project" value="InterPro"/>
</dbReference>
<protein>
    <recommendedName>
        <fullName evidence="1">GP-PDE domain-containing protein</fullName>
    </recommendedName>
</protein>
<dbReference type="GO" id="GO:0008081">
    <property type="term" value="F:phosphoric diester hydrolase activity"/>
    <property type="evidence" value="ECO:0007669"/>
    <property type="project" value="InterPro"/>
</dbReference>
<dbReference type="OrthoDB" id="9787897at2"/>
<comment type="caution">
    <text evidence="2">The sequence shown here is derived from an EMBL/GenBank/DDBJ whole genome shotgun (WGS) entry which is preliminary data.</text>
</comment>
<dbReference type="PANTHER" id="PTHR46211">
    <property type="entry name" value="GLYCEROPHOSPHORYL DIESTER PHOSPHODIESTERASE"/>
    <property type="match status" value="1"/>
</dbReference>
<evidence type="ECO:0000313" key="2">
    <source>
        <dbReference type="EMBL" id="PSH60866.1"/>
    </source>
</evidence>
<dbReference type="PROSITE" id="PS51704">
    <property type="entry name" value="GP_PDE"/>
    <property type="match status" value="1"/>
</dbReference>
<organism evidence="2 3">
    <name type="scientific">Phyllobacterium sophorae</name>
    <dbReference type="NCBI Taxonomy" id="1520277"/>
    <lineage>
        <taxon>Bacteria</taxon>
        <taxon>Pseudomonadati</taxon>
        <taxon>Pseudomonadota</taxon>
        <taxon>Alphaproteobacteria</taxon>
        <taxon>Hyphomicrobiales</taxon>
        <taxon>Phyllobacteriaceae</taxon>
        <taxon>Phyllobacterium</taxon>
    </lineage>
</organism>
<dbReference type="InterPro" id="IPR030395">
    <property type="entry name" value="GP_PDE_dom"/>
</dbReference>
<dbReference type="Proteomes" id="UP000241764">
    <property type="component" value="Unassembled WGS sequence"/>
</dbReference>
<dbReference type="PANTHER" id="PTHR46211:SF1">
    <property type="entry name" value="GLYCEROPHOSPHODIESTER PHOSPHODIESTERASE, CYTOPLASMIC"/>
    <property type="match status" value="1"/>
</dbReference>
<evidence type="ECO:0000313" key="3">
    <source>
        <dbReference type="Proteomes" id="UP000241764"/>
    </source>
</evidence>
<dbReference type="Pfam" id="PF03009">
    <property type="entry name" value="GDPD"/>
    <property type="match status" value="1"/>
</dbReference>